<sequence length="265" mass="29644">MRDESVLSDLNVRAGQTVSVQRMDTLLTELRARSETASLSATLYFPGEAAGDDSAMSALSRDRAPDSWITTLEQAGSRVLRSPTGVVAFRIGNAGLAVLPPFPLNAMWAGDMIYDWPLRTMLSAQLTIGVALVRLGRYAIAVYEGRKLAVSKTDTRYVKGKHHAGGTSQRRFQRVRENQIHRLYAEASGVLETQWRPWMHRFDYVALGGEAATVNGFLRECPMLSRLTQITLERRLDVREPNRAALDEVGAMLYQCRLYPLSWPE</sequence>
<proteinExistence type="predicted"/>
<dbReference type="InterPro" id="IPR040783">
    <property type="entry name" value="VLRF1"/>
</dbReference>
<comment type="caution">
    <text evidence="2">The sequence shown here is derived from an EMBL/GenBank/DDBJ whole genome shotgun (WGS) entry which is preliminary data.</text>
</comment>
<dbReference type="EMBL" id="CASHTH010003070">
    <property type="protein sequence ID" value="CAI8039963.1"/>
    <property type="molecule type" value="Genomic_DNA"/>
</dbReference>
<dbReference type="Pfam" id="PF18859">
    <property type="entry name" value="acVLRF1"/>
    <property type="match status" value="1"/>
</dbReference>
<name>A0AA35T2V7_GEOBA</name>
<protein>
    <submittedName>
        <fullName evidence="2">Peptide chain release factor subunit 1</fullName>
    </submittedName>
</protein>
<dbReference type="Gene3D" id="3.30.420.60">
    <property type="entry name" value="eRF1 domain 2"/>
    <property type="match status" value="1"/>
</dbReference>
<reference evidence="2" key="1">
    <citation type="submission" date="2023-03" db="EMBL/GenBank/DDBJ databases">
        <authorList>
            <person name="Steffen K."/>
            <person name="Cardenas P."/>
        </authorList>
    </citation>
    <scope>NUCLEOTIDE SEQUENCE</scope>
</reference>
<dbReference type="SUPFAM" id="SSF53137">
    <property type="entry name" value="Translational machinery components"/>
    <property type="match status" value="1"/>
</dbReference>
<accession>A0AA35T2V7</accession>
<evidence type="ECO:0000313" key="3">
    <source>
        <dbReference type="Proteomes" id="UP001174909"/>
    </source>
</evidence>
<evidence type="ECO:0000259" key="1">
    <source>
        <dbReference type="Pfam" id="PF18859"/>
    </source>
</evidence>
<evidence type="ECO:0000313" key="2">
    <source>
        <dbReference type="EMBL" id="CAI8039963.1"/>
    </source>
</evidence>
<dbReference type="InterPro" id="IPR042226">
    <property type="entry name" value="eFR1_2_sf"/>
</dbReference>
<feature type="domain" description="Actinobacteria/chloroflexi VLRF1 release factor" evidence="1">
    <location>
        <begin position="127"/>
        <end position="252"/>
    </location>
</feature>
<dbReference type="Proteomes" id="UP001174909">
    <property type="component" value="Unassembled WGS sequence"/>
</dbReference>
<dbReference type="AlphaFoldDB" id="A0AA35T2V7"/>
<gene>
    <name evidence="2" type="ORF">GBAR_LOCUS22293</name>
</gene>
<keyword evidence="3" id="KW-1185">Reference proteome</keyword>
<organism evidence="2 3">
    <name type="scientific">Geodia barretti</name>
    <name type="common">Barrett's horny sponge</name>
    <dbReference type="NCBI Taxonomy" id="519541"/>
    <lineage>
        <taxon>Eukaryota</taxon>
        <taxon>Metazoa</taxon>
        <taxon>Porifera</taxon>
        <taxon>Demospongiae</taxon>
        <taxon>Heteroscleromorpha</taxon>
        <taxon>Tetractinellida</taxon>
        <taxon>Astrophorina</taxon>
        <taxon>Geodiidae</taxon>
        <taxon>Geodia</taxon>
    </lineage>
</organism>